<feature type="region of interest" description="Disordered" evidence="1">
    <location>
        <begin position="35"/>
        <end position="67"/>
    </location>
</feature>
<gene>
    <name evidence="2" type="ORF">B0I32_124192</name>
</gene>
<organism evidence="2 3">
    <name type="scientific">Nonomuraea fuscirosea</name>
    <dbReference type="NCBI Taxonomy" id="1291556"/>
    <lineage>
        <taxon>Bacteria</taxon>
        <taxon>Bacillati</taxon>
        <taxon>Actinomycetota</taxon>
        <taxon>Actinomycetes</taxon>
        <taxon>Streptosporangiales</taxon>
        <taxon>Streptosporangiaceae</taxon>
        <taxon>Nonomuraea</taxon>
    </lineage>
</organism>
<name>A0A2T0MKR1_9ACTN</name>
<reference evidence="2 3" key="1">
    <citation type="submission" date="2018-03" db="EMBL/GenBank/DDBJ databases">
        <title>Genomic Encyclopedia of Type Strains, Phase III (KMG-III): the genomes of soil and plant-associated and newly described type strains.</title>
        <authorList>
            <person name="Whitman W."/>
        </authorList>
    </citation>
    <scope>NUCLEOTIDE SEQUENCE [LARGE SCALE GENOMIC DNA]</scope>
    <source>
        <strain evidence="2 3">CGMCC 4.7104</strain>
    </source>
</reference>
<feature type="region of interest" description="Disordered" evidence="1">
    <location>
        <begin position="72"/>
        <end position="91"/>
    </location>
</feature>
<comment type="caution">
    <text evidence="2">The sequence shown here is derived from an EMBL/GenBank/DDBJ whole genome shotgun (WGS) entry which is preliminary data.</text>
</comment>
<keyword evidence="3" id="KW-1185">Reference proteome</keyword>
<evidence type="ECO:0000313" key="3">
    <source>
        <dbReference type="Proteomes" id="UP000238312"/>
    </source>
</evidence>
<sequence length="616" mass="66960">MAAEDRDMTLEPAAGEMWRLLDLIAPDVRAVAEAELRAEGIGPDEPEGPSAPDRPDGPGLSDGASGRARLFGQAGRSESDGSGGSDLSDGASGWTRLFGRVGQARGGESGGLDLSDGPSGRAESWTGDVAARLRAAATVTACEAVLTATPDWDLLADEHRREPFGRAQRRVLVARQDCPDTLVRDLLTPWDSLVAGRLRLAHRPVPDWMRPVLLSHIGDVHAELVRRLVTLDTVEDVIAGVASLDLLVRAMDGSGGTGRTWLFWQAAGHLLWRHSNADIGAWLAAAARFPAHPGTLASLLRRVRRDPVPPPVQAVDLRLLAHAPDQPLAELIDALPDDVLAQMGERDLTGSWHRTYARDEVLDRFAMAGVAARAVFARWMFRCEPRTRAWAYGLDPDQDERTRHLSRQDTELRRLIAAPVPLPVRDPVAALRAARDPFESEAVLVALTGDGDALPWPELVAAHRERPWPDHVLCVLTDRKDLPGPLAGALADDLLERAAATSPAAARLVLPALGLQRDPSGTLRRIHRGEVLGDEEILSECRPAGRLIRYLTWYSCELTGRRARLRELVVREVETAARAAPAGFWTVLLRLLDGFEGTLPELLTTTTAQTRLPPTS</sequence>
<feature type="region of interest" description="Disordered" evidence="1">
    <location>
        <begin position="102"/>
        <end position="124"/>
    </location>
</feature>
<evidence type="ECO:0000313" key="2">
    <source>
        <dbReference type="EMBL" id="PRX58204.1"/>
    </source>
</evidence>
<dbReference type="Proteomes" id="UP000238312">
    <property type="component" value="Unassembled WGS sequence"/>
</dbReference>
<dbReference type="EMBL" id="PVNG01000024">
    <property type="protein sequence ID" value="PRX58204.1"/>
    <property type="molecule type" value="Genomic_DNA"/>
</dbReference>
<dbReference type="AlphaFoldDB" id="A0A2T0MKR1"/>
<feature type="compositionally biased region" description="Low complexity" evidence="1">
    <location>
        <begin position="111"/>
        <end position="120"/>
    </location>
</feature>
<proteinExistence type="predicted"/>
<evidence type="ECO:0000256" key="1">
    <source>
        <dbReference type="SAM" id="MobiDB-lite"/>
    </source>
</evidence>
<protein>
    <submittedName>
        <fullName evidence="2">Uncharacterized protein</fullName>
    </submittedName>
</protein>
<accession>A0A2T0MKR1</accession>